<name>A0AC59Y3D8_RANTA</name>
<dbReference type="Proteomes" id="UP001162501">
    <property type="component" value="Chromosome 1"/>
</dbReference>
<evidence type="ECO:0000313" key="1">
    <source>
        <dbReference type="EMBL" id="CAM9328744.1"/>
    </source>
</evidence>
<proteinExistence type="predicted"/>
<protein>
    <submittedName>
        <fullName evidence="1">Uncharacterized protein</fullName>
    </submittedName>
</protein>
<evidence type="ECO:0000313" key="2">
    <source>
        <dbReference type="Proteomes" id="UP001162501"/>
    </source>
</evidence>
<reference evidence="1" key="1">
    <citation type="submission" date="2023-05" db="EMBL/GenBank/DDBJ databases">
        <authorList>
            <consortium name="ELIXIR-Norway"/>
        </authorList>
    </citation>
    <scope>NUCLEOTIDE SEQUENCE</scope>
</reference>
<gene>
    <name evidence="1" type="ORF">MRATA1EN22A_LOCUS1030</name>
</gene>
<sequence length="121" mass="13323">MWALSRKSGDLESSAGTVVREVFLEDEGQYLTGDLKDEGVGSSHVQRGRSSREKERNPQEALRILHKAEGCRQKPAGGGRVRNRCDRLSPAREAESLPRSAVARGRHSGAPRMSRVEKPST</sequence>
<reference evidence="1" key="2">
    <citation type="submission" date="2025-03" db="EMBL/GenBank/DDBJ databases">
        <authorList>
            <consortium name="ELIXIR-Norway"/>
            <consortium name="Elixir Norway"/>
        </authorList>
    </citation>
    <scope>NUCLEOTIDE SEQUENCE</scope>
</reference>
<dbReference type="EMBL" id="OX596085">
    <property type="protein sequence ID" value="CAM9328744.1"/>
    <property type="molecule type" value="Genomic_DNA"/>
</dbReference>
<accession>A0AC59Y3D8</accession>
<organism evidence="1 2">
    <name type="scientific">Rangifer tarandus platyrhynchus</name>
    <name type="common">Svalbard reindeer</name>
    <dbReference type="NCBI Taxonomy" id="3082113"/>
    <lineage>
        <taxon>Eukaryota</taxon>
        <taxon>Metazoa</taxon>
        <taxon>Chordata</taxon>
        <taxon>Craniata</taxon>
        <taxon>Vertebrata</taxon>
        <taxon>Euteleostomi</taxon>
        <taxon>Mammalia</taxon>
        <taxon>Eutheria</taxon>
        <taxon>Laurasiatheria</taxon>
        <taxon>Artiodactyla</taxon>
        <taxon>Ruminantia</taxon>
        <taxon>Pecora</taxon>
        <taxon>Cervidae</taxon>
        <taxon>Odocoileinae</taxon>
        <taxon>Rangifer</taxon>
    </lineage>
</organism>